<protein>
    <submittedName>
        <fullName evidence="2">Uncharacterized protein</fullName>
    </submittedName>
</protein>
<evidence type="ECO:0000256" key="1">
    <source>
        <dbReference type="SAM" id="MobiDB-lite"/>
    </source>
</evidence>
<comment type="caution">
    <text evidence="2">The sequence shown here is derived from an EMBL/GenBank/DDBJ whole genome shotgun (WGS) entry which is preliminary data.</text>
</comment>
<accession>A0A9P6M0X3</accession>
<reference evidence="2" key="1">
    <citation type="journal article" date="2020" name="Fungal Divers.">
        <title>Resolving the Mortierellaceae phylogeny through synthesis of multi-gene phylogenetics and phylogenomics.</title>
        <authorList>
            <person name="Vandepol N."/>
            <person name="Liber J."/>
            <person name="Desiro A."/>
            <person name="Na H."/>
            <person name="Kennedy M."/>
            <person name="Barry K."/>
            <person name="Grigoriev I.V."/>
            <person name="Miller A.N."/>
            <person name="O'Donnell K."/>
            <person name="Stajich J.E."/>
            <person name="Bonito G."/>
        </authorList>
    </citation>
    <scope>NUCLEOTIDE SEQUENCE</scope>
    <source>
        <strain evidence="2">CK1249</strain>
    </source>
</reference>
<feature type="region of interest" description="Disordered" evidence="1">
    <location>
        <begin position="63"/>
        <end position="111"/>
    </location>
</feature>
<gene>
    <name evidence="2" type="ORF">BGZ70_008946</name>
</gene>
<evidence type="ECO:0000313" key="3">
    <source>
        <dbReference type="Proteomes" id="UP000738359"/>
    </source>
</evidence>
<feature type="compositionally biased region" description="Low complexity" evidence="1">
    <location>
        <begin position="69"/>
        <end position="96"/>
    </location>
</feature>
<sequence length="111" mass="11804">MDNGRVEYRTIAFCAHLTVTRWEPEIPVTAAAGPPAGNATKDPAHAARLMSLANYVRHILSLTSGNSNAQPKPVAQPQQPKQESQKQPKPSSNQEPGRGTASSGTIHPATL</sequence>
<organism evidence="2 3">
    <name type="scientific">Mortierella alpina</name>
    <name type="common">Oleaginous fungus</name>
    <name type="synonym">Mortierella renispora</name>
    <dbReference type="NCBI Taxonomy" id="64518"/>
    <lineage>
        <taxon>Eukaryota</taxon>
        <taxon>Fungi</taxon>
        <taxon>Fungi incertae sedis</taxon>
        <taxon>Mucoromycota</taxon>
        <taxon>Mortierellomycotina</taxon>
        <taxon>Mortierellomycetes</taxon>
        <taxon>Mortierellales</taxon>
        <taxon>Mortierellaceae</taxon>
        <taxon>Mortierella</taxon>
    </lineage>
</organism>
<dbReference type="Proteomes" id="UP000738359">
    <property type="component" value="Unassembled WGS sequence"/>
</dbReference>
<dbReference type="EMBL" id="JAAAHY010000687">
    <property type="protein sequence ID" value="KAF9959178.1"/>
    <property type="molecule type" value="Genomic_DNA"/>
</dbReference>
<name>A0A9P6M0X3_MORAP</name>
<proteinExistence type="predicted"/>
<dbReference type="AlphaFoldDB" id="A0A9P6M0X3"/>
<evidence type="ECO:0000313" key="2">
    <source>
        <dbReference type="EMBL" id="KAF9959178.1"/>
    </source>
</evidence>
<keyword evidence="3" id="KW-1185">Reference proteome</keyword>